<dbReference type="CDD" id="cd02440">
    <property type="entry name" value="AdoMet_MTases"/>
    <property type="match status" value="1"/>
</dbReference>
<gene>
    <name evidence="2" type="ordered locus">bll4939</name>
</gene>
<evidence type="ECO:0000313" key="2">
    <source>
        <dbReference type="EMBL" id="BAC50204.1"/>
    </source>
</evidence>
<dbReference type="PANTHER" id="PTHR43591">
    <property type="entry name" value="METHYLTRANSFERASE"/>
    <property type="match status" value="1"/>
</dbReference>
<dbReference type="HOGENOM" id="CLU_037990_2_5_5"/>
<dbReference type="AlphaFoldDB" id="Q89KG6"/>
<dbReference type="STRING" id="224911.AAV28_22040"/>
<dbReference type="PATRIC" id="fig|224911.5.peg.5026"/>
<dbReference type="GO" id="GO:0008168">
    <property type="term" value="F:methyltransferase activity"/>
    <property type="evidence" value="ECO:0000318"/>
    <property type="project" value="GO_Central"/>
</dbReference>
<dbReference type="GO" id="GO:0008757">
    <property type="term" value="F:S-adenosylmethionine-dependent methyltransferase activity"/>
    <property type="evidence" value="ECO:0007669"/>
    <property type="project" value="InterPro"/>
</dbReference>
<dbReference type="PANTHER" id="PTHR43591:SF24">
    <property type="entry name" value="2-METHOXY-6-POLYPRENYL-1,4-BENZOQUINOL METHYLASE, MITOCHONDRIAL"/>
    <property type="match status" value="1"/>
</dbReference>
<dbReference type="InParanoid" id="Q89KG6"/>
<dbReference type="KEGG" id="bja:bll4939"/>
<organism evidence="2 3">
    <name type="scientific">Bradyrhizobium diazoefficiens (strain JCM 10833 / BCRC 13528 / IAM 13628 / NBRC 14792 / USDA 110)</name>
    <dbReference type="NCBI Taxonomy" id="224911"/>
    <lineage>
        <taxon>Bacteria</taxon>
        <taxon>Pseudomonadati</taxon>
        <taxon>Pseudomonadota</taxon>
        <taxon>Alphaproteobacteria</taxon>
        <taxon>Hyphomicrobiales</taxon>
        <taxon>Nitrobacteraceae</taxon>
        <taxon>Bradyrhizobium</taxon>
    </lineage>
</organism>
<reference evidence="3" key="1">
    <citation type="journal article" date="2002" name="DNA Res.">
        <title>Complete genomic sequence of nitrogen-fixing symbiotic bacterium Bradyrhizobium japonicum USDA110.</title>
        <authorList>
            <person name="Kaneko T."/>
            <person name="Nakamura Y."/>
            <person name="Sato S."/>
            <person name="Minamisawa K."/>
            <person name="Uchiumi T."/>
            <person name="Sasamoto S."/>
            <person name="Watanabe A."/>
            <person name="Idesawa K."/>
            <person name="Iriguchi M."/>
            <person name="Kawashima K."/>
            <person name="Kohara M."/>
            <person name="Matsumoto M."/>
            <person name="Shimpo S."/>
            <person name="Tsuruoka H."/>
            <person name="Wada T."/>
            <person name="Yamada M."/>
            <person name="Tabata S."/>
        </authorList>
    </citation>
    <scope>NUCLEOTIDE SEQUENCE [LARGE SCALE GENOMIC DNA]</scope>
    <source>
        <strain evidence="3">JCM 10833 / BCRC 13528 / IAM 13628 / NBRC 14792 / USDA 110</strain>
    </source>
</reference>
<proteinExistence type="predicted"/>
<evidence type="ECO:0000313" key="3">
    <source>
        <dbReference type="Proteomes" id="UP000002526"/>
    </source>
</evidence>
<name>Q89KG6_BRADU</name>
<dbReference type="eggNOG" id="COG2226">
    <property type="taxonomic scope" value="Bacteria"/>
</dbReference>
<evidence type="ECO:0000259" key="1">
    <source>
        <dbReference type="Pfam" id="PF08241"/>
    </source>
</evidence>
<feature type="domain" description="Methyltransferase type 11" evidence="1">
    <location>
        <begin position="62"/>
        <end position="159"/>
    </location>
</feature>
<keyword evidence="2" id="KW-0808">Transferase</keyword>
<dbReference type="OrthoDB" id="9777638at2"/>
<dbReference type="Proteomes" id="UP000002526">
    <property type="component" value="Chromosome"/>
</dbReference>
<sequence length="292" mass="31209">MRDEVPMQQPSGHEQNVDQIAYWNGPSGQRWADRHAVQERLLGPIADVLIDRAGPKPGERVIDVGCGSGATTVAFAKAVAPNGFALGLDVSDPMLSQARALAPKGLPLDFVLADATVHPFEPASFDLLASRFGVMFFADPIASFTNLRRALKPSGRLAFACWREPKENPWMMAPLMAVYKHVPKMPPVGPEEPGPFAFASEERVMRILKGAGFVDVAMEPHNLAMDIAIGGGLEAAVDGALQIGPASRALQGHPPETYEAAKASIREMLAPFLKGQSVALQGAIWIVTAKAS</sequence>
<dbReference type="EMBL" id="BA000040">
    <property type="protein sequence ID" value="BAC50204.1"/>
    <property type="molecule type" value="Genomic_DNA"/>
</dbReference>
<keyword evidence="3" id="KW-1185">Reference proteome</keyword>
<dbReference type="Gene3D" id="3.40.50.150">
    <property type="entry name" value="Vaccinia Virus protein VP39"/>
    <property type="match status" value="1"/>
</dbReference>
<protein>
    <submittedName>
        <fullName evidence="2">Methyltransferase</fullName>
    </submittedName>
</protein>
<dbReference type="EnsemblBacteria" id="BAC50204">
    <property type="protein sequence ID" value="BAC50204"/>
    <property type="gene ID" value="BAC50204"/>
</dbReference>
<dbReference type="InterPro" id="IPR013216">
    <property type="entry name" value="Methyltransf_11"/>
</dbReference>
<dbReference type="PhylomeDB" id="Q89KG6"/>
<dbReference type="Pfam" id="PF08241">
    <property type="entry name" value="Methyltransf_11"/>
    <property type="match status" value="1"/>
</dbReference>
<dbReference type="InterPro" id="IPR029063">
    <property type="entry name" value="SAM-dependent_MTases_sf"/>
</dbReference>
<keyword evidence="2" id="KW-0489">Methyltransferase</keyword>
<dbReference type="SUPFAM" id="SSF53335">
    <property type="entry name" value="S-adenosyl-L-methionine-dependent methyltransferases"/>
    <property type="match status" value="1"/>
</dbReference>
<dbReference type="GO" id="GO:0032259">
    <property type="term" value="P:methylation"/>
    <property type="evidence" value="ECO:0007669"/>
    <property type="project" value="UniProtKB-KW"/>
</dbReference>
<accession>Q89KG6</accession>